<organism evidence="4 5">
    <name type="scientific">Bordetella genomosp. 10</name>
    <dbReference type="NCBI Taxonomy" id="1416804"/>
    <lineage>
        <taxon>Bacteria</taxon>
        <taxon>Pseudomonadati</taxon>
        <taxon>Pseudomonadota</taxon>
        <taxon>Betaproteobacteria</taxon>
        <taxon>Burkholderiales</taxon>
        <taxon>Alcaligenaceae</taxon>
        <taxon>Bordetella</taxon>
    </lineage>
</organism>
<sequence>MLARRAAARARPRCRRFVRQLPRRLRAALALCLVAAMVLAPLDALACTSFTIRTRTHGVIYARTMEFGFPLQSQSIFIPRQQLIFATGTEAHPGAQWTTRYAVIGMNAFGLKCLSDGMNEKGLAGGLLYFPDYAAYTKDSKDIGDRPVLAPWDLLTWALTNFASVAEVKDALAKSEIVVLGVKEPHLGFVPGVHYTLHDASGASIVIEPIDGQLKVYDNPYGVLTNSPPFKWHEMNLRNYVKLSPTQVPPRVIAGQTIKPLGEGSGLLGIPGDTTPPSRFIRALGFSQAAVPAAPGLPSVRLAEHILNNFDIPKGWAQDPALQEASIEYTQWSVVADLENRRYYVKSYEDPTLRELDFKQLDPNGKHILLAPLHDAVTPPVTPLSNRMAAQ</sequence>
<gene>
    <name evidence="4" type="ORF">CAL29_13765</name>
</gene>
<evidence type="ECO:0000256" key="1">
    <source>
        <dbReference type="ARBA" id="ARBA00006625"/>
    </source>
</evidence>
<dbReference type="OrthoDB" id="9794717at2"/>
<evidence type="ECO:0000256" key="2">
    <source>
        <dbReference type="ARBA" id="ARBA00022801"/>
    </source>
</evidence>
<protein>
    <submittedName>
        <fullName evidence="4">Choloylglycine hydrolase</fullName>
    </submittedName>
</protein>
<reference evidence="5" key="1">
    <citation type="submission" date="2017-05" db="EMBL/GenBank/DDBJ databases">
        <title>Complete and WGS of Bordetella genogroups.</title>
        <authorList>
            <person name="Spilker T."/>
            <person name="Lipuma J."/>
        </authorList>
    </citation>
    <scope>NUCLEOTIDE SEQUENCE [LARGE SCALE GENOMIC DNA]</scope>
    <source>
        <strain evidence="5">AU16122</strain>
    </source>
</reference>
<dbReference type="InterPro" id="IPR052193">
    <property type="entry name" value="Peptidase_C59"/>
</dbReference>
<dbReference type="InterPro" id="IPR029055">
    <property type="entry name" value="Ntn_hydrolases_N"/>
</dbReference>
<dbReference type="CDD" id="cd00542">
    <property type="entry name" value="Ntn_PVA"/>
    <property type="match status" value="1"/>
</dbReference>
<feature type="domain" description="Choloylglycine hydrolase/NAAA C-terminal" evidence="3">
    <location>
        <begin position="47"/>
        <end position="362"/>
    </location>
</feature>
<evidence type="ECO:0000313" key="4">
    <source>
        <dbReference type="EMBL" id="OZI35079.1"/>
    </source>
</evidence>
<evidence type="ECO:0000313" key="5">
    <source>
        <dbReference type="Proteomes" id="UP000216020"/>
    </source>
</evidence>
<dbReference type="PANTHER" id="PTHR35527:SF2">
    <property type="entry name" value="HYDROLASE"/>
    <property type="match status" value="1"/>
</dbReference>
<comment type="similarity">
    <text evidence="1">Belongs to the peptidase C59 family.</text>
</comment>
<dbReference type="AlphaFoldDB" id="A0A261SCF5"/>
<dbReference type="PANTHER" id="PTHR35527">
    <property type="entry name" value="CHOLOYLGLYCINE HYDROLASE"/>
    <property type="match status" value="1"/>
</dbReference>
<dbReference type="EMBL" id="NEVM01000002">
    <property type="protein sequence ID" value="OZI35079.1"/>
    <property type="molecule type" value="Genomic_DNA"/>
</dbReference>
<dbReference type="Gene3D" id="3.60.60.10">
    <property type="entry name" value="Penicillin V Acylase, Chain A"/>
    <property type="match status" value="1"/>
</dbReference>
<name>A0A261SCF5_9BORD</name>
<comment type="caution">
    <text evidence="4">The sequence shown here is derived from an EMBL/GenBank/DDBJ whole genome shotgun (WGS) entry which is preliminary data.</text>
</comment>
<dbReference type="GO" id="GO:0016787">
    <property type="term" value="F:hydrolase activity"/>
    <property type="evidence" value="ECO:0007669"/>
    <property type="project" value="UniProtKB-KW"/>
</dbReference>
<evidence type="ECO:0000259" key="3">
    <source>
        <dbReference type="Pfam" id="PF02275"/>
    </source>
</evidence>
<accession>A0A261SCF5</accession>
<dbReference type="Proteomes" id="UP000216020">
    <property type="component" value="Unassembled WGS sequence"/>
</dbReference>
<dbReference type="InterPro" id="IPR029132">
    <property type="entry name" value="CBAH/NAAA_C"/>
</dbReference>
<dbReference type="Pfam" id="PF02275">
    <property type="entry name" value="CBAH"/>
    <property type="match status" value="1"/>
</dbReference>
<proteinExistence type="inferred from homology"/>
<keyword evidence="5" id="KW-1185">Reference proteome</keyword>
<keyword evidence="2 4" id="KW-0378">Hydrolase</keyword>
<dbReference type="SUPFAM" id="SSF56235">
    <property type="entry name" value="N-terminal nucleophile aminohydrolases (Ntn hydrolases)"/>
    <property type="match status" value="1"/>
</dbReference>